<dbReference type="GO" id="GO:0003924">
    <property type="term" value="F:GTPase activity"/>
    <property type="evidence" value="ECO:0007669"/>
    <property type="project" value="UniProtKB-UniRule"/>
</dbReference>
<evidence type="ECO:0000256" key="8">
    <source>
        <dbReference type="HAMAP-Rule" id="MF_00100"/>
    </source>
</evidence>
<feature type="compositionally biased region" description="Basic and acidic residues" evidence="11">
    <location>
        <begin position="389"/>
        <end position="400"/>
    </location>
</feature>
<keyword evidence="5 8" id="KW-0648">Protein biosynthesis</keyword>
<organism evidence="13 14">
    <name type="scientific">Parablautia muri</name>
    <dbReference type="NCBI Taxonomy" id="2320879"/>
    <lineage>
        <taxon>Bacteria</taxon>
        <taxon>Bacillati</taxon>
        <taxon>Bacillota</taxon>
        <taxon>Clostridia</taxon>
        <taxon>Lachnospirales</taxon>
        <taxon>Lachnospiraceae</taxon>
        <taxon>Parablautia</taxon>
    </lineage>
</organism>
<keyword evidence="3 8" id="KW-0396">Initiation factor</keyword>
<feature type="compositionally biased region" description="Basic and acidic residues" evidence="11">
    <location>
        <begin position="464"/>
        <end position="473"/>
    </location>
</feature>
<evidence type="ECO:0000256" key="9">
    <source>
        <dbReference type="RuleBase" id="RU000644"/>
    </source>
</evidence>
<comment type="subcellular location">
    <subcellularLocation>
        <location evidence="8">Cytoplasm</location>
    </subcellularLocation>
</comment>
<dbReference type="Pfam" id="PF22042">
    <property type="entry name" value="EF-G_D2"/>
    <property type="match status" value="1"/>
</dbReference>
<evidence type="ECO:0000256" key="11">
    <source>
        <dbReference type="SAM" id="MobiDB-lite"/>
    </source>
</evidence>
<dbReference type="FunFam" id="2.40.30.10:FF:000007">
    <property type="entry name" value="Translation initiation factor IF-2"/>
    <property type="match status" value="1"/>
</dbReference>
<dbReference type="InterPro" id="IPR006847">
    <property type="entry name" value="IF2_N"/>
</dbReference>
<feature type="coiled-coil region" evidence="10">
    <location>
        <begin position="248"/>
        <end position="296"/>
    </location>
</feature>
<dbReference type="Gene3D" id="3.40.50.10050">
    <property type="entry name" value="Translation initiation factor IF- 2, domain 3"/>
    <property type="match status" value="1"/>
</dbReference>
<dbReference type="InterPro" id="IPR027417">
    <property type="entry name" value="P-loop_NTPase"/>
</dbReference>
<feature type="domain" description="Tr-type G" evidence="12">
    <location>
        <begin position="623"/>
        <end position="792"/>
    </location>
</feature>
<reference evidence="13" key="1">
    <citation type="submission" date="2018-09" db="EMBL/GenBank/DDBJ databases">
        <title>Murine metabolic-syndrome-specific gut microbial biobank.</title>
        <authorList>
            <person name="Liu C."/>
        </authorList>
    </citation>
    <scope>NUCLEOTIDE SEQUENCE</scope>
    <source>
        <strain evidence="13">D42-62</strain>
    </source>
</reference>
<dbReference type="SUPFAM" id="SSF52156">
    <property type="entry name" value="Initiation factor IF2/eIF5b, domain 3"/>
    <property type="match status" value="1"/>
</dbReference>
<dbReference type="Pfam" id="PF04760">
    <property type="entry name" value="IF2_N"/>
    <property type="match status" value="2"/>
</dbReference>
<comment type="similarity">
    <text evidence="1 8 9">Belongs to the TRAFAC class translation factor GTPase superfamily. Classic translation factor GTPase family. IF-2 subfamily.</text>
</comment>
<dbReference type="InterPro" id="IPR005225">
    <property type="entry name" value="Small_GTP-bd"/>
</dbReference>
<feature type="compositionally biased region" description="Polar residues" evidence="11">
    <location>
        <begin position="311"/>
        <end position="347"/>
    </location>
</feature>
<dbReference type="OrthoDB" id="9811804at2"/>
<feature type="region of interest" description="Disordered" evidence="11">
    <location>
        <begin position="305"/>
        <end position="502"/>
    </location>
</feature>
<dbReference type="InterPro" id="IPR000178">
    <property type="entry name" value="TF_IF2_bacterial-like"/>
</dbReference>
<dbReference type="RefSeq" id="WP_160558792.1">
    <property type="nucleotide sequence ID" value="NZ_QZDT01000003.1"/>
</dbReference>
<dbReference type="SUPFAM" id="SSF52540">
    <property type="entry name" value="P-loop containing nucleoside triphosphate hydrolases"/>
    <property type="match status" value="1"/>
</dbReference>
<feature type="compositionally biased region" description="Low complexity" evidence="11">
    <location>
        <begin position="401"/>
        <end position="411"/>
    </location>
</feature>
<dbReference type="Pfam" id="PF00009">
    <property type="entry name" value="GTP_EFTU"/>
    <property type="match status" value="1"/>
</dbReference>
<dbReference type="CDD" id="cd03702">
    <property type="entry name" value="IF2_mtIF2_II"/>
    <property type="match status" value="1"/>
</dbReference>
<evidence type="ECO:0000256" key="2">
    <source>
        <dbReference type="ARBA" id="ARBA00020675"/>
    </source>
</evidence>
<dbReference type="FunFam" id="2.40.30.10:FF:000008">
    <property type="entry name" value="Translation initiation factor IF-2"/>
    <property type="match status" value="1"/>
</dbReference>
<accession>A0A9X5BE04</accession>
<gene>
    <name evidence="8" type="primary">infB</name>
    <name evidence="13" type="ORF">D5281_03695</name>
</gene>
<dbReference type="InterPro" id="IPR023115">
    <property type="entry name" value="TIF_IF2_dom3"/>
</dbReference>
<keyword evidence="14" id="KW-1185">Reference proteome</keyword>
<feature type="binding site" evidence="8">
    <location>
        <begin position="732"/>
        <end position="735"/>
    </location>
    <ligand>
        <name>GTP</name>
        <dbReference type="ChEBI" id="CHEBI:37565"/>
    </ligand>
</feature>
<dbReference type="PROSITE" id="PS01176">
    <property type="entry name" value="IF2"/>
    <property type="match status" value="1"/>
</dbReference>
<dbReference type="InterPro" id="IPR015760">
    <property type="entry name" value="TIF_IF2"/>
</dbReference>
<dbReference type="AlphaFoldDB" id="A0A9X5BE04"/>
<evidence type="ECO:0000259" key="12">
    <source>
        <dbReference type="PROSITE" id="PS51722"/>
    </source>
</evidence>
<dbReference type="Gene3D" id="3.40.50.300">
    <property type="entry name" value="P-loop containing nucleotide triphosphate hydrolases"/>
    <property type="match status" value="1"/>
</dbReference>
<comment type="function">
    <text evidence="7 8 9">One of the essential components for the initiation of protein synthesis. Protects formylmethionyl-tRNA from spontaneous hydrolysis and promotes its binding to the 30S ribosomal subunits. Also involved in the hydrolysis of GTP during the formation of the 70S ribosomal complex.</text>
</comment>
<comment type="caution">
    <text evidence="13">The sequence shown here is derived from an EMBL/GenBank/DDBJ whole genome shotgun (WGS) entry which is preliminary data.</text>
</comment>
<dbReference type="GO" id="GO:0005525">
    <property type="term" value="F:GTP binding"/>
    <property type="evidence" value="ECO:0007669"/>
    <property type="project" value="UniProtKB-KW"/>
</dbReference>
<dbReference type="NCBIfam" id="TIGR00487">
    <property type="entry name" value="IF-2"/>
    <property type="match status" value="1"/>
</dbReference>
<dbReference type="Gene3D" id="1.10.10.2480">
    <property type="match status" value="1"/>
</dbReference>
<keyword evidence="8" id="KW-0963">Cytoplasm</keyword>
<dbReference type="PANTHER" id="PTHR43381">
    <property type="entry name" value="TRANSLATION INITIATION FACTOR IF-2-RELATED"/>
    <property type="match status" value="1"/>
</dbReference>
<dbReference type="GO" id="GO:0005829">
    <property type="term" value="C:cytosol"/>
    <property type="evidence" value="ECO:0007669"/>
    <property type="project" value="TreeGrafter"/>
</dbReference>
<feature type="compositionally biased region" description="Low complexity" evidence="11">
    <location>
        <begin position="58"/>
        <end position="71"/>
    </location>
</feature>
<feature type="compositionally biased region" description="Basic and acidic residues" evidence="11">
    <location>
        <begin position="111"/>
        <end position="133"/>
    </location>
</feature>
<dbReference type="PROSITE" id="PS51722">
    <property type="entry name" value="G_TR_2"/>
    <property type="match status" value="1"/>
</dbReference>
<dbReference type="CDD" id="cd03692">
    <property type="entry name" value="mtIF2_IVc"/>
    <property type="match status" value="1"/>
</dbReference>
<feature type="compositionally biased region" description="Basic and acidic residues" evidence="11">
    <location>
        <begin position="366"/>
        <end position="380"/>
    </location>
</feature>
<feature type="region of interest" description="Disordered" evidence="11">
    <location>
        <begin position="52"/>
        <end position="246"/>
    </location>
</feature>
<dbReference type="SUPFAM" id="SSF50447">
    <property type="entry name" value="Translation proteins"/>
    <property type="match status" value="2"/>
</dbReference>
<dbReference type="Gene3D" id="2.40.30.10">
    <property type="entry name" value="Translation factors"/>
    <property type="match status" value="2"/>
</dbReference>
<feature type="compositionally biased region" description="Basic and acidic residues" evidence="11">
    <location>
        <begin position="412"/>
        <end position="436"/>
    </location>
</feature>
<keyword evidence="4 8" id="KW-0547">Nucleotide-binding</keyword>
<dbReference type="InterPro" id="IPR036925">
    <property type="entry name" value="TIF_IF2_dom3_sf"/>
</dbReference>
<evidence type="ECO:0000313" key="14">
    <source>
        <dbReference type="Proteomes" id="UP001154420"/>
    </source>
</evidence>
<feature type="compositionally biased region" description="Basic and acidic residues" evidence="11">
    <location>
        <begin position="152"/>
        <end position="165"/>
    </location>
</feature>
<protein>
    <recommendedName>
        <fullName evidence="2 8">Translation initiation factor IF-2</fullName>
    </recommendedName>
</protein>
<dbReference type="InterPro" id="IPR044145">
    <property type="entry name" value="IF2_II"/>
</dbReference>
<dbReference type="InterPro" id="IPR053905">
    <property type="entry name" value="EF-G-like_DII"/>
</dbReference>
<dbReference type="NCBIfam" id="TIGR00231">
    <property type="entry name" value="small_GTP"/>
    <property type="match status" value="1"/>
</dbReference>
<proteinExistence type="inferred from homology"/>
<feature type="compositionally biased region" description="Basic and acidic residues" evidence="11">
    <location>
        <begin position="72"/>
        <end position="88"/>
    </location>
</feature>
<feature type="region of interest" description="G-domain" evidence="8">
    <location>
        <begin position="626"/>
        <end position="774"/>
    </location>
</feature>
<evidence type="ECO:0000256" key="6">
    <source>
        <dbReference type="ARBA" id="ARBA00023134"/>
    </source>
</evidence>
<evidence type="ECO:0000256" key="5">
    <source>
        <dbReference type="ARBA" id="ARBA00022917"/>
    </source>
</evidence>
<dbReference type="CDD" id="cd01887">
    <property type="entry name" value="IF2_eIF5B"/>
    <property type="match status" value="1"/>
</dbReference>
<keyword evidence="10" id="KW-0175">Coiled coil</keyword>
<sequence length="1122" mass="122018">MAKIKVHEIAKELGKQSKEVIAFLQNKGIEVKAAQSSLEAEVADMVRKTFGKEKDTAGTEAAAKAGAPSEAKPAKETERKKEEKKPVEENQSAGTKKTIVEANEAANGEKAAAESKSSEASEKSKDRENKDGKAGQNGADQAKAGEQSKAADQTRAREPKTAEPAKKKKKIIFVSNPHNSNIMGQQRQGQGERRPSQGEKRPAQGERRPQQGNKSGNGNRTGQGRPQQEAPHRIIKPLTAPSVPESINADFKQNVRKMENERIAAKNAAAKAQKAAEAERAAMEAAAREAEAAKAAEETVSKAAAGMGVNGSDTTAKIQSNVSANAASDTGTPANGPMSVSSNPSGNRRTDGASPANHAAGRPAKRTGDRSGERPVHAGRDNNNAKASGGRDERRQRNERNQGNSGNSQGERNNRNDSRRFDGANRDRNQGSRNDFRGNGADRNGTRFGNNNNRSERGGQGQEGRFKRPEKPGKSFVPEAPVKEEKRRDEEKRRISQEKDRRSKKDFIYEEDEAVVKNKNKAGRFIKPEKKVEEKAEEQIKVIVIPESLTLKELADKMKMQPSAIIKKLFLQGKIVTVNSDISFEDAENIAIEYDIICEKEKKVDVIEELLKEEDEETEKLVSRPPVICVMGHVDHGKTSLLDAIRKTNVTDKEAGGITQHIGAYTVNVNGLSITFLDTPGHEAFTAMRMRGANSTDIAILVVAADDGVMPQTVEAINHAKAAGTEIIVAVNKIDKPGANIDRVKQEMTEYELIPVDWGGSTEFVPVSAKSGEGIDTLLETILLTAEIMELRANPDRRARGLVIEAELDKGRGPVATVLVQKGTLHVGDFISAGASHGKVRAMIDDKGRRVKEALPSTPVEILGLSDVPSAGEVFIAHENDKTAKSYAETYLAQNKEKMLEETKAKMSLDDLFSQIQAGNLKELNIIVKADVQGSVEAVKQSLMKLSNEEVVVKCIHGGVGAINESDVSLASASSAIIIGFNVRPDAMAKTIAEREGVDIRLYKVIYQAIEDIEAAMKGMLDPIFEEKVIGHAEVRQIFKASAVGNIAGSYVLDGTFQRDCKIRISREGEQIYEGALASLKRFKDDVKEVRSGFECGLVFEGFDQMQELDIVEAYIMVEVPR</sequence>
<dbReference type="EMBL" id="QZDT01000003">
    <property type="protein sequence ID" value="NBJ91717.1"/>
    <property type="molecule type" value="Genomic_DNA"/>
</dbReference>
<feature type="compositionally biased region" description="Low complexity" evidence="11">
    <location>
        <begin position="101"/>
        <end position="110"/>
    </location>
</feature>
<feature type="binding site" evidence="8">
    <location>
        <begin position="632"/>
        <end position="639"/>
    </location>
    <ligand>
        <name>GTP</name>
        <dbReference type="ChEBI" id="CHEBI:37565"/>
    </ligand>
</feature>
<evidence type="ECO:0000313" key="13">
    <source>
        <dbReference type="EMBL" id="NBJ91717.1"/>
    </source>
</evidence>
<name>A0A9X5BE04_9FIRM</name>
<dbReference type="InterPro" id="IPR000795">
    <property type="entry name" value="T_Tr_GTP-bd_dom"/>
</dbReference>
<feature type="binding site" evidence="8">
    <location>
        <begin position="678"/>
        <end position="682"/>
    </location>
    <ligand>
        <name>GTP</name>
        <dbReference type="ChEBI" id="CHEBI:37565"/>
    </ligand>
</feature>
<evidence type="ECO:0000256" key="3">
    <source>
        <dbReference type="ARBA" id="ARBA00022540"/>
    </source>
</evidence>
<dbReference type="PANTHER" id="PTHR43381:SF5">
    <property type="entry name" value="TR-TYPE G DOMAIN-CONTAINING PROTEIN"/>
    <property type="match status" value="1"/>
</dbReference>
<evidence type="ECO:0000256" key="7">
    <source>
        <dbReference type="ARBA" id="ARBA00025162"/>
    </source>
</evidence>
<dbReference type="HAMAP" id="MF_00100_B">
    <property type="entry name" value="IF_2_B"/>
    <property type="match status" value="1"/>
</dbReference>
<evidence type="ECO:0000256" key="10">
    <source>
        <dbReference type="SAM" id="Coils"/>
    </source>
</evidence>
<dbReference type="Proteomes" id="UP001154420">
    <property type="component" value="Unassembled WGS sequence"/>
</dbReference>
<dbReference type="Pfam" id="PF11987">
    <property type="entry name" value="IF-2"/>
    <property type="match status" value="1"/>
</dbReference>
<feature type="compositionally biased region" description="Basic and acidic residues" evidence="11">
    <location>
        <begin position="481"/>
        <end position="502"/>
    </location>
</feature>
<evidence type="ECO:0000256" key="4">
    <source>
        <dbReference type="ARBA" id="ARBA00022741"/>
    </source>
</evidence>
<evidence type="ECO:0000256" key="1">
    <source>
        <dbReference type="ARBA" id="ARBA00007733"/>
    </source>
</evidence>
<dbReference type="InterPro" id="IPR009000">
    <property type="entry name" value="Transl_B-barrel_sf"/>
</dbReference>
<feature type="compositionally biased region" description="Polar residues" evidence="11">
    <location>
        <begin position="210"/>
        <end position="226"/>
    </location>
</feature>
<feature type="compositionally biased region" description="Basic and acidic residues" evidence="11">
    <location>
        <begin position="190"/>
        <end position="209"/>
    </location>
</feature>
<dbReference type="GO" id="GO:0003743">
    <property type="term" value="F:translation initiation factor activity"/>
    <property type="evidence" value="ECO:0007669"/>
    <property type="project" value="UniProtKB-UniRule"/>
</dbReference>
<keyword evidence="6 8" id="KW-0342">GTP-binding</keyword>
<dbReference type="FunFam" id="3.40.50.300:FF:000019">
    <property type="entry name" value="Translation initiation factor IF-2"/>
    <property type="match status" value="1"/>
</dbReference>
<dbReference type="FunFam" id="3.40.50.10050:FF:000001">
    <property type="entry name" value="Translation initiation factor IF-2"/>
    <property type="match status" value="1"/>
</dbReference>